<keyword evidence="1 3" id="KW-0675">Receptor</keyword>
<dbReference type="AlphaFoldDB" id="A0A3M7SPY1"/>
<organism evidence="3 4">
    <name type="scientific">Brachionus plicatilis</name>
    <name type="common">Marine rotifer</name>
    <name type="synonym">Brachionus muelleri</name>
    <dbReference type="NCBI Taxonomy" id="10195"/>
    <lineage>
        <taxon>Eukaryota</taxon>
        <taxon>Metazoa</taxon>
        <taxon>Spiralia</taxon>
        <taxon>Gnathifera</taxon>
        <taxon>Rotifera</taxon>
        <taxon>Eurotatoria</taxon>
        <taxon>Monogononta</taxon>
        <taxon>Pseudotrocha</taxon>
        <taxon>Ploima</taxon>
        <taxon>Brachionidae</taxon>
        <taxon>Brachionus</taxon>
    </lineage>
</organism>
<keyword evidence="1" id="KW-0812">Transmembrane</keyword>
<keyword evidence="1" id="KW-1133">Transmembrane helix</keyword>
<evidence type="ECO:0000313" key="4">
    <source>
        <dbReference type="Proteomes" id="UP000276133"/>
    </source>
</evidence>
<evidence type="ECO:0000256" key="1">
    <source>
        <dbReference type="RuleBase" id="RU367033"/>
    </source>
</evidence>
<keyword evidence="1" id="KW-0472">Membrane</keyword>
<gene>
    <name evidence="3" type="ORF">BpHYR1_047026</name>
</gene>
<dbReference type="Pfam" id="PF00791">
    <property type="entry name" value="ZU5"/>
    <property type="match status" value="1"/>
</dbReference>
<dbReference type="STRING" id="10195.A0A3M7SPY1"/>
<accession>A0A3M7SPY1</accession>
<feature type="domain" description="ZU5" evidence="2">
    <location>
        <begin position="208"/>
        <end position="304"/>
    </location>
</feature>
<dbReference type="GO" id="GO:0005886">
    <property type="term" value="C:plasma membrane"/>
    <property type="evidence" value="ECO:0007669"/>
    <property type="project" value="UniProtKB-SubCell"/>
</dbReference>
<dbReference type="PANTHER" id="PTHR12582:SF47">
    <property type="entry name" value="NETRIN RECEPTOR UNC-5"/>
    <property type="match status" value="1"/>
</dbReference>
<comment type="similarity">
    <text evidence="1">Belongs to the unc-5 family.</text>
</comment>
<comment type="subcellular location">
    <subcellularLocation>
        <location evidence="1">Cell membrane</location>
        <topology evidence="1">Single-pass type I membrane protein</topology>
    </subcellularLocation>
</comment>
<dbReference type="InterPro" id="IPR000906">
    <property type="entry name" value="ZU5_dom"/>
</dbReference>
<feature type="transmembrane region" description="Helical" evidence="1">
    <location>
        <begin position="21"/>
        <end position="46"/>
    </location>
</feature>
<dbReference type="InterPro" id="IPR037936">
    <property type="entry name" value="UNC5A-D"/>
</dbReference>
<dbReference type="PANTHER" id="PTHR12582">
    <property type="entry name" value="NETRIN RECEPTOR UNC5"/>
    <property type="match status" value="1"/>
</dbReference>
<keyword evidence="1" id="KW-0393">Immunoglobulin domain</keyword>
<name>A0A3M7SPY1_BRAPC</name>
<dbReference type="SMART" id="SM00218">
    <property type="entry name" value="ZU5"/>
    <property type="match status" value="1"/>
</dbReference>
<sequence>MNIKKLNNLIPPSRVQKEFPYSAIAFLILSISGVILLVVIISFLTLRKKQASMDNCKTSEIDHHPIYFSIQPDYNQDHFMESLLPLKFNNQPNSNMLAYDLNKNYHVSTYLAANYDETVSGSNSTASSKVKLSSSPTDSLAKNSLYLLNENSVHSYSLCSAKKAPRSDHDDKSAQILKLISEHKSAIYTAKNVKFDDQSSNEFDIFSFGIFNCGGLIEIAKYGISILVPDDTFEHEIQAGIMKSDNECVLSLTDDETLLSSIFVLKTDHESEPFARPVLFSMDHSALFGETDWEFSIYHKGFQQCFFERIDVTMNPKFYLQLTPNRCFVMAENDGFFALVGRPKTNGNLCPSVKQMKYAILLIDGEIRVYLIQNTKAAGEILNEYIQMTNGKIVKMPEIFELNYPKKDKLENSYLNLELNVTYNNLVINSDSTCRKIRLSEIWNASCDFIEIQIPFTLNDQTCKQLKNSINFKLLNENFKQMNRTNFDLKVSLELQDKLLFSYANLNTTINDLHTANCNQQEFYSSVSVNPLFIPLKVSMLIDEFFHRYLKVNTLKKNDWRLLASLLKCDRNIGYFSARENSFEIIVGLWLMINMTNSDDEESFSIEMFLKFINDMLEIRKKEKFEGKLKFTIIFIIKILEKSIKDQIEKKDISYV</sequence>
<proteinExistence type="inferred from homology"/>
<keyword evidence="1" id="KW-0217">Developmental protein</keyword>
<keyword evidence="4" id="KW-1185">Reference proteome</keyword>
<reference evidence="3 4" key="1">
    <citation type="journal article" date="2018" name="Sci. Rep.">
        <title>Genomic signatures of local adaptation to the degree of environmental predictability in rotifers.</title>
        <authorList>
            <person name="Franch-Gras L."/>
            <person name="Hahn C."/>
            <person name="Garcia-Roger E.M."/>
            <person name="Carmona M.J."/>
            <person name="Serra M."/>
            <person name="Gomez A."/>
        </authorList>
    </citation>
    <scope>NUCLEOTIDE SEQUENCE [LARGE SCALE GENOMIC DNA]</scope>
    <source>
        <strain evidence="3">HYR1</strain>
    </source>
</reference>
<dbReference type="EMBL" id="REGN01000960">
    <property type="protein sequence ID" value="RNA37904.1"/>
    <property type="molecule type" value="Genomic_DNA"/>
</dbReference>
<dbReference type="Proteomes" id="UP000276133">
    <property type="component" value="Unassembled WGS sequence"/>
</dbReference>
<evidence type="ECO:0000313" key="3">
    <source>
        <dbReference type="EMBL" id="RNA37904.1"/>
    </source>
</evidence>
<protein>
    <recommendedName>
        <fullName evidence="1">Netrin receptor UNC5</fullName>
    </recommendedName>
</protein>
<comment type="caution">
    <text evidence="3">The sequence shown here is derived from an EMBL/GenBank/DDBJ whole genome shotgun (WGS) entry which is preliminary data.</text>
</comment>
<dbReference type="Gene3D" id="2.60.220.30">
    <property type="match status" value="1"/>
</dbReference>
<dbReference type="OrthoDB" id="5973910at2759"/>
<evidence type="ECO:0000259" key="2">
    <source>
        <dbReference type="SMART" id="SM00218"/>
    </source>
</evidence>
<dbReference type="GO" id="GO:0005042">
    <property type="term" value="F:netrin receptor activity"/>
    <property type="evidence" value="ECO:0007669"/>
    <property type="project" value="UniProtKB-UniRule"/>
</dbReference>
<comment type="function">
    <text evidence="1">Receptor for netrin required for axon guidance. Mediates axon repulsion of neuronal growth cones in the developing nervous system upon ligand binding.</text>
</comment>